<evidence type="ECO:0000313" key="2">
    <source>
        <dbReference type="Proteomes" id="UP000054771"/>
    </source>
</evidence>
<keyword evidence="2" id="KW-1185">Reference proteome</keyword>
<protein>
    <submittedName>
        <fullName evidence="1">Uncharacterized protein</fullName>
    </submittedName>
</protein>
<accession>A0A0U5CGX6</accession>
<dbReference type="EMBL" id="CDMC01000016">
    <property type="protein sequence ID" value="CEL09932.1"/>
    <property type="molecule type" value="Genomic_DNA"/>
</dbReference>
<sequence length="245" mass="27037">MENQRIVESFGDHTYQLKWMLPGGLAVSKFPLLLRPLSSRLSSSPRPSKSEYLLIHPVIPPLIAPTSLQPSSSSRVCSIPLPSFITSLPFTASFHPLLSSFALSSTRSSYNSDLFRTLNTLTPSLTTSPKHNSTRAKPKLDKIVYLLSESSVLLAESYHIPISSSCSSNLRTPSVTHSKPSTSNELWDPRLVDEFAPKAALRCYNLQKNGILSIRKPRLLSCSLDATRNLGRLLVLGSSSRPIRH</sequence>
<gene>
    <name evidence="1" type="ORF">ASPCAL13060</name>
</gene>
<dbReference type="AlphaFoldDB" id="A0A0U5CGX6"/>
<organism evidence="1 2">
    <name type="scientific">Aspergillus calidoustus</name>
    <dbReference type="NCBI Taxonomy" id="454130"/>
    <lineage>
        <taxon>Eukaryota</taxon>
        <taxon>Fungi</taxon>
        <taxon>Dikarya</taxon>
        <taxon>Ascomycota</taxon>
        <taxon>Pezizomycotina</taxon>
        <taxon>Eurotiomycetes</taxon>
        <taxon>Eurotiomycetidae</taxon>
        <taxon>Eurotiales</taxon>
        <taxon>Aspergillaceae</taxon>
        <taxon>Aspergillus</taxon>
        <taxon>Aspergillus subgen. Nidulantes</taxon>
    </lineage>
</organism>
<dbReference type="OrthoDB" id="10628065at2759"/>
<evidence type="ECO:0000313" key="1">
    <source>
        <dbReference type="EMBL" id="CEL09932.1"/>
    </source>
</evidence>
<proteinExistence type="predicted"/>
<reference evidence="2" key="1">
    <citation type="journal article" date="2016" name="Genome Announc.">
        <title>Draft genome sequences of fungus Aspergillus calidoustus.</title>
        <authorList>
            <person name="Horn F."/>
            <person name="Linde J."/>
            <person name="Mattern D.J."/>
            <person name="Walther G."/>
            <person name="Guthke R."/>
            <person name="Scherlach K."/>
            <person name="Martin K."/>
            <person name="Brakhage A.A."/>
            <person name="Petzke L."/>
            <person name="Valiante V."/>
        </authorList>
    </citation>
    <scope>NUCLEOTIDE SEQUENCE [LARGE SCALE GENOMIC DNA]</scope>
    <source>
        <strain evidence="2">SF006504</strain>
    </source>
</reference>
<dbReference type="Proteomes" id="UP000054771">
    <property type="component" value="Unassembled WGS sequence"/>
</dbReference>
<name>A0A0U5CGX6_ASPCI</name>